<evidence type="ECO:0008006" key="3">
    <source>
        <dbReference type="Google" id="ProtNLM"/>
    </source>
</evidence>
<organism evidence="1 2">
    <name type="scientific">Staphylotrichum tortipilum</name>
    <dbReference type="NCBI Taxonomy" id="2831512"/>
    <lineage>
        <taxon>Eukaryota</taxon>
        <taxon>Fungi</taxon>
        <taxon>Dikarya</taxon>
        <taxon>Ascomycota</taxon>
        <taxon>Pezizomycotina</taxon>
        <taxon>Sordariomycetes</taxon>
        <taxon>Sordariomycetidae</taxon>
        <taxon>Sordariales</taxon>
        <taxon>Chaetomiaceae</taxon>
        <taxon>Staphylotrichum</taxon>
    </lineage>
</organism>
<sequence length="229" mass="24875">MADPSTPSLLTIPAELQLEICEHVLESHTAGAMAKKKAKKKASSGWEHALLNFPDLGNLAQTCKQLERVVAPLVYQRVKISVNDPVAFVQLIGHFSLFGHYALLVKELCIEGHADCCDYESMVRKNPGLALTASQVNFVLREGQRLGLDLPPGGIDLSSQLESVLIDTLLCHVPAIKKLVLAFPRGLGVYGGMAKLFASPNDIIFNGVPDDVLSYAGRLPDSFSFHSLR</sequence>
<accession>A0AAN6RQ78</accession>
<reference evidence="1" key="1">
    <citation type="journal article" date="2023" name="Mol. Phylogenet. Evol.">
        <title>Genome-scale phylogeny and comparative genomics of the fungal order Sordariales.</title>
        <authorList>
            <person name="Hensen N."/>
            <person name="Bonometti L."/>
            <person name="Westerberg I."/>
            <person name="Brannstrom I.O."/>
            <person name="Guillou S."/>
            <person name="Cros-Aarteil S."/>
            <person name="Calhoun S."/>
            <person name="Haridas S."/>
            <person name="Kuo A."/>
            <person name="Mondo S."/>
            <person name="Pangilinan J."/>
            <person name="Riley R."/>
            <person name="LaButti K."/>
            <person name="Andreopoulos B."/>
            <person name="Lipzen A."/>
            <person name="Chen C."/>
            <person name="Yan M."/>
            <person name="Daum C."/>
            <person name="Ng V."/>
            <person name="Clum A."/>
            <person name="Steindorff A."/>
            <person name="Ohm R.A."/>
            <person name="Martin F."/>
            <person name="Silar P."/>
            <person name="Natvig D.O."/>
            <person name="Lalanne C."/>
            <person name="Gautier V."/>
            <person name="Ament-Velasquez S.L."/>
            <person name="Kruys A."/>
            <person name="Hutchinson M.I."/>
            <person name="Powell A.J."/>
            <person name="Barry K."/>
            <person name="Miller A.N."/>
            <person name="Grigoriev I.V."/>
            <person name="Debuchy R."/>
            <person name="Gladieux P."/>
            <person name="Hiltunen Thoren M."/>
            <person name="Johannesson H."/>
        </authorList>
    </citation>
    <scope>NUCLEOTIDE SEQUENCE</scope>
    <source>
        <strain evidence="1">CBS 103.79</strain>
    </source>
</reference>
<reference evidence="1" key="2">
    <citation type="submission" date="2023-05" db="EMBL/GenBank/DDBJ databases">
        <authorList>
            <consortium name="Lawrence Berkeley National Laboratory"/>
            <person name="Steindorff A."/>
            <person name="Hensen N."/>
            <person name="Bonometti L."/>
            <person name="Westerberg I."/>
            <person name="Brannstrom I.O."/>
            <person name="Guillou S."/>
            <person name="Cros-Aarteil S."/>
            <person name="Calhoun S."/>
            <person name="Haridas S."/>
            <person name="Kuo A."/>
            <person name="Mondo S."/>
            <person name="Pangilinan J."/>
            <person name="Riley R."/>
            <person name="Labutti K."/>
            <person name="Andreopoulos B."/>
            <person name="Lipzen A."/>
            <person name="Chen C."/>
            <person name="Yanf M."/>
            <person name="Daum C."/>
            <person name="Ng V."/>
            <person name="Clum A."/>
            <person name="Ohm R."/>
            <person name="Martin F."/>
            <person name="Silar P."/>
            <person name="Natvig D."/>
            <person name="Lalanne C."/>
            <person name="Gautier V."/>
            <person name="Ament-Velasquez S.L."/>
            <person name="Kruys A."/>
            <person name="Hutchinson M.I."/>
            <person name="Powell A.J."/>
            <person name="Barry K."/>
            <person name="Miller A.N."/>
            <person name="Grigoriev I.V."/>
            <person name="Debuchy R."/>
            <person name="Gladieux P."/>
            <person name="Thoren M.H."/>
            <person name="Johannesson H."/>
        </authorList>
    </citation>
    <scope>NUCLEOTIDE SEQUENCE</scope>
    <source>
        <strain evidence="1">CBS 103.79</strain>
    </source>
</reference>
<feature type="non-terminal residue" evidence="1">
    <location>
        <position position="229"/>
    </location>
</feature>
<proteinExistence type="predicted"/>
<comment type="caution">
    <text evidence="1">The sequence shown here is derived from an EMBL/GenBank/DDBJ whole genome shotgun (WGS) entry which is preliminary data.</text>
</comment>
<name>A0AAN6RQ78_9PEZI</name>
<protein>
    <recommendedName>
        <fullName evidence="3">F-box domain-containing protein</fullName>
    </recommendedName>
</protein>
<evidence type="ECO:0000313" key="2">
    <source>
        <dbReference type="Proteomes" id="UP001303889"/>
    </source>
</evidence>
<gene>
    <name evidence="1" type="ORF">C8A05DRAFT_18527</name>
</gene>
<evidence type="ECO:0000313" key="1">
    <source>
        <dbReference type="EMBL" id="KAK3898970.1"/>
    </source>
</evidence>
<dbReference type="EMBL" id="MU855852">
    <property type="protein sequence ID" value="KAK3898970.1"/>
    <property type="molecule type" value="Genomic_DNA"/>
</dbReference>
<dbReference type="AlphaFoldDB" id="A0AAN6RQ78"/>
<keyword evidence="2" id="KW-1185">Reference proteome</keyword>
<dbReference type="Proteomes" id="UP001303889">
    <property type="component" value="Unassembled WGS sequence"/>
</dbReference>